<evidence type="ECO:0000256" key="1">
    <source>
        <dbReference type="SAM" id="MobiDB-lite"/>
    </source>
</evidence>
<feature type="region of interest" description="Disordered" evidence="1">
    <location>
        <begin position="1"/>
        <end position="94"/>
    </location>
</feature>
<protein>
    <submittedName>
        <fullName evidence="2">Putative protease</fullName>
    </submittedName>
</protein>
<feature type="compositionally biased region" description="Low complexity" evidence="1">
    <location>
        <begin position="18"/>
        <end position="56"/>
    </location>
</feature>
<dbReference type="GO" id="GO:0006508">
    <property type="term" value="P:proteolysis"/>
    <property type="evidence" value="ECO:0007669"/>
    <property type="project" value="UniProtKB-KW"/>
</dbReference>
<sequence>MTDTTLMSDAAVTSQGDASSTVVDTPATATPASAPVDTPTVDTTTQQQATDGQTQTDTKDGTAKGDDPAADKTEAPKGAPDKYEFSTPEGVQYDDKVIGQLSEVARELNMPQEAAQKLLDKMGPAIQAQQLDAVSKAAEAWAESAKTDKEFGGDKLTENLAVAKKALDQFGSPELNALLKDGLGNHPEIIRAFYRVGKAVSEDNFVPGRQSPSASRDPANSLYPNQQK</sequence>
<feature type="compositionally biased region" description="Basic and acidic residues" evidence="1">
    <location>
        <begin position="57"/>
        <end position="84"/>
    </location>
</feature>
<reference evidence="2" key="1">
    <citation type="submission" date="2020-04" db="EMBL/GenBank/DDBJ databases">
        <authorList>
            <person name="Chiriac C."/>
            <person name="Salcher M."/>
            <person name="Ghai R."/>
            <person name="Kavagutti S V."/>
        </authorList>
    </citation>
    <scope>NUCLEOTIDE SEQUENCE</scope>
</reference>
<feature type="region of interest" description="Disordered" evidence="1">
    <location>
        <begin position="204"/>
        <end position="228"/>
    </location>
</feature>
<feature type="compositionally biased region" description="Polar residues" evidence="1">
    <location>
        <begin position="1"/>
        <end position="17"/>
    </location>
</feature>
<proteinExistence type="predicted"/>
<name>A0A6J5LJC4_9CAUD</name>
<keyword evidence="2" id="KW-0645">Protease</keyword>
<organism evidence="2">
    <name type="scientific">uncultured Caudovirales phage</name>
    <dbReference type="NCBI Taxonomy" id="2100421"/>
    <lineage>
        <taxon>Viruses</taxon>
        <taxon>Duplodnaviria</taxon>
        <taxon>Heunggongvirae</taxon>
        <taxon>Uroviricota</taxon>
        <taxon>Caudoviricetes</taxon>
        <taxon>Peduoviridae</taxon>
        <taxon>Maltschvirus</taxon>
        <taxon>Maltschvirus maltsch</taxon>
    </lineage>
</organism>
<gene>
    <name evidence="2" type="ORF">UFOVP140_48</name>
</gene>
<dbReference type="GO" id="GO:0008233">
    <property type="term" value="F:peptidase activity"/>
    <property type="evidence" value="ECO:0007669"/>
    <property type="project" value="UniProtKB-KW"/>
</dbReference>
<keyword evidence="2" id="KW-0378">Hydrolase</keyword>
<evidence type="ECO:0000313" key="2">
    <source>
        <dbReference type="EMBL" id="CAB4133167.1"/>
    </source>
</evidence>
<accession>A0A6J5LJC4</accession>
<dbReference type="EMBL" id="LR796271">
    <property type="protein sequence ID" value="CAB4133167.1"/>
    <property type="molecule type" value="Genomic_DNA"/>
</dbReference>